<feature type="domain" description="FAM192A/Fyv6 N-terminal" evidence="4">
    <location>
        <begin position="8"/>
        <end position="106"/>
    </location>
</feature>
<dbReference type="Proteomes" id="UP001165740">
    <property type="component" value="Chromosome 7"/>
</dbReference>
<dbReference type="PANTHER" id="PTHR13495:SF0">
    <property type="entry name" value="PSME3-INTERACTING PROTEIN"/>
    <property type="match status" value="1"/>
</dbReference>
<sequence>MSGKFKAFVSDEEVQEQRQRRQEQWEKIRQPDDPLECPEEETRSLYEQLQANKELKEREHEEETKLRSSVKVLDEDEVQFLNYVSDRQVQIEKDRHKEEKSVIEELKMASVIKVQESKEKDKASSEPTKSVSVATSKNSQKQLLQGAIKRKSTDTKSELDEKKQKGDVEETLERPDAKLMAGISPSDGFMVVAGVLPGIADYAEDDSSTENESNSSDSETDHAIMPSAPTQRLIQQMVQRLNEEGCG</sequence>
<dbReference type="OMA" id="HEPNVGE"/>
<evidence type="ECO:0000259" key="4">
    <source>
        <dbReference type="Pfam" id="PF10187"/>
    </source>
</evidence>
<dbReference type="AlphaFoldDB" id="A0A9W3AY39"/>
<dbReference type="RefSeq" id="XP_055892132.1">
    <property type="nucleotide sequence ID" value="XM_056036157.1"/>
</dbReference>
<evidence type="ECO:0000256" key="3">
    <source>
        <dbReference type="SAM" id="MobiDB-lite"/>
    </source>
</evidence>
<dbReference type="OrthoDB" id="75807at2759"/>
<dbReference type="PANTHER" id="PTHR13495">
    <property type="entry name" value="NEFA-INTERACTING NUCLEAR PROTEIN NIP30"/>
    <property type="match status" value="1"/>
</dbReference>
<feature type="compositionally biased region" description="Polar residues" evidence="3">
    <location>
        <begin position="125"/>
        <end position="143"/>
    </location>
</feature>
<evidence type="ECO:0000256" key="1">
    <source>
        <dbReference type="ARBA" id="ARBA00004123"/>
    </source>
</evidence>
<feature type="compositionally biased region" description="Basic and acidic residues" evidence="3">
    <location>
        <begin position="151"/>
        <end position="177"/>
    </location>
</feature>
<dbReference type="Pfam" id="PF10187">
    <property type="entry name" value="FAM192A_Fyv6_N"/>
    <property type="match status" value="1"/>
</dbReference>
<feature type="region of interest" description="Disordered" evidence="3">
    <location>
        <begin position="114"/>
        <end position="183"/>
    </location>
</feature>
<accession>A0A9W3AY39</accession>
<keyword evidence="2" id="KW-0539">Nucleus</keyword>
<comment type="subcellular location">
    <subcellularLocation>
        <location evidence="1">Nucleus</location>
    </subcellularLocation>
</comment>
<name>A0A9W3AY39_BIOGL</name>
<dbReference type="GO" id="GO:0005634">
    <property type="term" value="C:nucleus"/>
    <property type="evidence" value="ECO:0007669"/>
    <property type="project" value="UniProtKB-SubCell"/>
</dbReference>
<protein>
    <submittedName>
        <fullName evidence="6">PSME3-interacting protein-like</fullName>
    </submittedName>
</protein>
<keyword evidence="5" id="KW-1185">Reference proteome</keyword>
<evidence type="ECO:0000256" key="2">
    <source>
        <dbReference type="ARBA" id="ARBA00023242"/>
    </source>
</evidence>
<feature type="compositionally biased region" description="Basic and acidic residues" evidence="3">
    <location>
        <begin position="115"/>
        <end position="124"/>
    </location>
</feature>
<proteinExistence type="predicted"/>
<gene>
    <name evidence="6" type="primary">LOC106070016</name>
</gene>
<feature type="region of interest" description="Disordered" evidence="3">
    <location>
        <begin position="1"/>
        <end position="42"/>
    </location>
</feature>
<dbReference type="InterPro" id="IPR039845">
    <property type="entry name" value="FAM192A"/>
</dbReference>
<evidence type="ECO:0000313" key="5">
    <source>
        <dbReference type="Proteomes" id="UP001165740"/>
    </source>
</evidence>
<feature type="region of interest" description="Disordered" evidence="3">
    <location>
        <begin position="202"/>
        <end position="229"/>
    </location>
</feature>
<dbReference type="GeneID" id="106070016"/>
<evidence type="ECO:0000313" key="6">
    <source>
        <dbReference type="RefSeq" id="XP_055892132.1"/>
    </source>
</evidence>
<reference evidence="6" key="1">
    <citation type="submission" date="2025-08" db="UniProtKB">
        <authorList>
            <consortium name="RefSeq"/>
        </authorList>
    </citation>
    <scope>IDENTIFICATION</scope>
</reference>
<dbReference type="InterPro" id="IPR019331">
    <property type="entry name" value="FAM192A/Fyv6_N"/>
</dbReference>
<organism evidence="5 6">
    <name type="scientific">Biomphalaria glabrata</name>
    <name type="common">Bloodfluke planorb</name>
    <name type="synonym">Freshwater snail</name>
    <dbReference type="NCBI Taxonomy" id="6526"/>
    <lineage>
        <taxon>Eukaryota</taxon>
        <taxon>Metazoa</taxon>
        <taxon>Spiralia</taxon>
        <taxon>Lophotrochozoa</taxon>
        <taxon>Mollusca</taxon>
        <taxon>Gastropoda</taxon>
        <taxon>Heterobranchia</taxon>
        <taxon>Euthyneura</taxon>
        <taxon>Panpulmonata</taxon>
        <taxon>Hygrophila</taxon>
        <taxon>Lymnaeoidea</taxon>
        <taxon>Planorbidae</taxon>
        <taxon>Biomphalaria</taxon>
    </lineage>
</organism>
<feature type="compositionally biased region" description="Basic and acidic residues" evidence="3">
    <location>
        <begin position="15"/>
        <end position="32"/>
    </location>
</feature>